<name>A0A0F4TBX5_PSEFL</name>
<comment type="caution">
    <text evidence="1">The sequence shown here is derived from an EMBL/GenBank/DDBJ whole genome shotgun (WGS) entry which is preliminary data.</text>
</comment>
<gene>
    <name evidence="1" type="ORF">VC34_17625</name>
</gene>
<protein>
    <submittedName>
        <fullName evidence="1">Uncharacterized protein</fullName>
    </submittedName>
</protein>
<proteinExistence type="predicted"/>
<organism evidence="1 2">
    <name type="scientific">Pseudomonas fluorescens</name>
    <dbReference type="NCBI Taxonomy" id="294"/>
    <lineage>
        <taxon>Bacteria</taxon>
        <taxon>Pseudomonadati</taxon>
        <taxon>Pseudomonadota</taxon>
        <taxon>Gammaproteobacteria</taxon>
        <taxon>Pseudomonadales</taxon>
        <taxon>Pseudomonadaceae</taxon>
        <taxon>Pseudomonas</taxon>
    </lineage>
</organism>
<dbReference type="EMBL" id="LACD01000022">
    <property type="protein sequence ID" value="KJZ41609.1"/>
    <property type="molecule type" value="Genomic_DNA"/>
</dbReference>
<reference evidence="1 2" key="1">
    <citation type="submission" date="2015-03" db="EMBL/GenBank/DDBJ databases">
        <title>Comparative genomics of Pseudomonas insights into diversity of traits involved in vanlence and defense.</title>
        <authorList>
            <person name="Qin Y."/>
        </authorList>
    </citation>
    <scope>NUCLEOTIDE SEQUENCE [LARGE SCALE GENOMIC DNA]</scope>
    <source>
        <strain evidence="1 2">C3</strain>
    </source>
</reference>
<evidence type="ECO:0000313" key="2">
    <source>
        <dbReference type="Proteomes" id="UP000033500"/>
    </source>
</evidence>
<sequence>MSDFGHCEGDACRRKGCQGLIKMRKADGCSCHISPPCSACTASRHFCDKCEWDEADDEVINDFIVNVDKATGNYRSWEPRPLDPSKIDYRISSHTNSSQICEGVYPEGTTKDEILAKVRGTFGGRFERFGGGNFKYIAYTD</sequence>
<accession>A0A0F4TBX5</accession>
<dbReference type="PATRIC" id="fig|294.131.peg.2389"/>
<dbReference type="AlphaFoldDB" id="A0A0F4TBX5"/>
<dbReference type="RefSeq" id="WP_046047684.1">
    <property type="nucleotide sequence ID" value="NZ_LACD01000022.1"/>
</dbReference>
<dbReference type="Proteomes" id="UP000033500">
    <property type="component" value="Unassembled WGS sequence"/>
</dbReference>
<evidence type="ECO:0000313" key="1">
    <source>
        <dbReference type="EMBL" id="KJZ41609.1"/>
    </source>
</evidence>